<protein>
    <submittedName>
        <fullName evidence="1">Uncharacterized protein</fullName>
    </submittedName>
</protein>
<gene>
    <name evidence="1" type="ORF">XBKB1_2420004</name>
</gene>
<organism evidence="1">
    <name type="scientific">Xenorhabdus bovienii str. kraussei Becker Underwood</name>
    <dbReference type="NCBI Taxonomy" id="1398204"/>
    <lineage>
        <taxon>Bacteria</taxon>
        <taxon>Pseudomonadati</taxon>
        <taxon>Pseudomonadota</taxon>
        <taxon>Gammaproteobacteria</taxon>
        <taxon>Enterobacterales</taxon>
        <taxon>Morganellaceae</taxon>
        <taxon>Xenorhabdus</taxon>
    </lineage>
</organism>
<comment type="caution">
    <text evidence="1">The sequence shown here is derived from an EMBL/GenBank/DDBJ whole genome shotgun (WGS) entry which is preliminary data.</text>
</comment>
<accession>A0A077PTS5</accession>
<sequence length="49" mass="5715">MNFKPVHRFGLVNGVFKVAAQASYLEYIKIILHQSLYVEKDQSQEDDML</sequence>
<proteinExistence type="predicted"/>
<dbReference type="AlphaFoldDB" id="A0A077PTS5"/>
<name>A0A077PTS5_XENBV</name>
<dbReference type="EMBL" id="CBSZ010000160">
    <property type="protein sequence ID" value="CDH24161.1"/>
    <property type="molecule type" value="Genomic_DNA"/>
</dbReference>
<reference evidence="1" key="1">
    <citation type="submission" date="2013-07" db="EMBL/GenBank/DDBJ databases">
        <title>Sub-species coevolution in mutualistic symbiosis.</title>
        <authorList>
            <person name="Murfin K."/>
            <person name="Klassen J."/>
            <person name="Lee M."/>
            <person name="Forst S."/>
            <person name="Stock P."/>
            <person name="Goodrich-Blair H."/>
        </authorList>
    </citation>
    <scope>NUCLEOTIDE SEQUENCE [LARGE SCALE GENOMIC DNA]</scope>
    <source>
        <strain evidence="1">Kraussei Becker Underwood</strain>
    </source>
</reference>
<dbReference type="Proteomes" id="UP000028493">
    <property type="component" value="Unassembled WGS sequence"/>
</dbReference>
<dbReference type="HOGENOM" id="CLU_3142329_0_0_6"/>
<evidence type="ECO:0000313" key="1">
    <source>
        <dbReference type="EMBL" id="CDH24161.1"/>
    </source>
</evidence>